<dbReference type="EMBL" id="JACEIO010000033">
    <property type="protein sequence ID" value="MBA4538066.1"/>
    <property type="molecule type" value="Genomic_DNA"/>
</dbReference>
<protein>
    <recommendedName>
        <fullName evidence="6">YkyB-like protein</fullName>
    </recommendedName>
</protein>
<evidence type="ECO:0000313" key="4">
    <source>
        <dbReference type="Proteomes" id="UP000472971"/>
    </source>
</evidence>
<dbReference type="AlphaFoldDB" id="A0A6B3W157"/>
<keyword evidence="4" id="KW-1185">Reference proteome</keyword>
<dbReference type="Pfam" id="PF14177">
    <property type="entry name" value="YkyB"/>
    <property type="match status" value="1"/>
</dbReference>
<evidence type="ECO:0000313" key="3">
    <source>
        <dbReference type="EMBL" id="NEY82365.1"/>
    </source>
</evidence>
<organism evidence="3 4">
    <name type="scientific">Bacillus aquiflavi</name>
    <dbReference type="NCBI Taxonomy" id="2672567"/>
    <lineage>
        <taxon>Bacteria</taxon>
        <taxon>Bacillati</taxon>
        <taxon>Bacillota</taxon>
        <taxon>Bacilli</taxon>
        <taxon>Bacillales</taxon>
        <taxon>Bacillaceae</taxon>
        <taxon>Bacillus</taxon>
    </lineage>
</organism>
<proteinExistence type="predicted"/>
<comment type="caution">
    <text evidence="3">The sequence shown here is derived from an EMBL/GenBank/DDBJ whole genome shotgun (WGS) entry which is preliminary data.</text>
</comment>
<dbReference type="InterPro" id="IPR025552">
    <property type="entry name" value="YkyB"/>
</dbReference>
<feature type="region of interest" description="Disordered" evidence="1">
    <location>
        <begin position="146"/>
        <end position="170"/>
    </location>
</feature>
<evidence type="ECO:0000313" key="5">
    <source>
        <dbReference type="Proteomes" id="UP000570010"/>
    </source>
</evidence>
<dbReference type="Proteomes" id="UP000472971">
    <property type="component" value="Unassembled WGS sequence"/>
</dbReference>
<accession>A0A6B3W157</accession>
<reference evidence="2 5" key="2">
    <citation type="submission" date="2020-07" db="EMBL/GenBank/DDBJ databases">
        <authorList>
            <person name="Feng H."/>
        </authorList>
    </citation>
    <scope>NUCLEOTIDE SEQUENCE [LARGE SCALE GENOMIC DNA]</scope>
    <source>
        <strain evidence="2">S-12</strain>
        <strain evidence="5">s-12</strain>
    </source>
</reference>
<feature type="compositionally biased region" description="Basic residues" evidence="1">
    <location>
        <begin position="148"/>
        <end position="157"/>
    </location>
</feature>
<reference evidence="3 4" key="1">
    <citation type="submission" date="2020-02" db="EMBL/GenBank/DDBJ databases">
        <title>Bacillus aquiflavi sp. nov., isolated from yellow water of strong flavor Chinese baijiu in Yibin region of China.</title>
        <authorList>
            <person name="Xie J."/>
        </authorList>
    </citation>
    <scope>NUCLEOTIDE SEQUENCE [LARGE SCALE GENOMIC DNA]</scope>
    <source>
        <strain evidence="3 4">3H-10</strain>
    </source>
</reference>
<dbReference type="Proteomes" id="UP000570010">
    <property type="component" value="Unassembled WGS sequence"/>
</dbReference>
<dbReference type="EMBL" id="JAAIWN010000032">
    <property type="protein sequence ID" value="NEY82365.1"/>
    <property type="molecule type" value="Genomic_DNA"/>
</dbReference>
<evidence type="ECO:0000313" key="2">
    <source>
        <dbReference type="EMBL" id="MBA4538066.1"/>
    </source>
</evidence>
<evidence type="ECO:0000256" key="1">
    <source>
        <dbReference type="SAM" id="MobiDB-lite"/>
    </source>
</evidence>
<name>A0A6B3W157_9BACI</name>
<sequence length="170" mass="19848">MKKRGTYIILKGVIILSHDKYESPLRSTVENLAQAIFTVNRHAKTAPNPKYLYRLKHEALKKLLKEGKAKKIGLHFSKNPKFSQQQSDVLVECGKYSFHIPPSKQDFQTLPHLGKLNHLVRNPKTRLSLNEAKKMLELYTCLKEDKHHHTKNKHRQPQKPVFKRLGESYF</sequence>
<evidence type="ECO:0008006" key="6">
    <source>
        <dbReference type="Google" id="ProtNLM"/>
    </source>
</evidence>
<gene>
    <name evidence="3" type="ORF">G4D64_12830</name>
    <name evidence="2" type="ORF">H1Z61_13220</name>
</gene>